<keyword evidence="13" id="KW-1185">Reference proteome</keyword>
<name>A0ABQ9GSI7_9NEOP</name>
<dbReference type="InterPro" id="IPR047520">
    <property type="entry name" value="XPF_nuclease"/>
</dbReference>
<evidence type="ECO:0000259" key="11">
    <source>
        <dbReference type="SMART" id="SM00891"/>
    </source>
</evidence>
<proteinExistence type="inferred from homology"/>
<evidence type="ECO:0000256" key="10">
    <source>
        <dbReference type="SAM" id="MobiDB-lite"/>
    </source>
</evidence>
<dbReference type="SUPFAM" id="SSF47781">
    <property type="entry name" value="RuvA domain 2-like"/>
    <property type="match status" value="1"/>
</dbReference>
<dbReference type="PANTHER" id="PTHR10150">
    <property type="entry name" value="DNA REPAIR ENDONUCLEASE XPF"/>
    <property type="match status" value="1"/>
</dbReference>
<evidence type="ECO:0000256" key="6">
    <source>
        <dbReference type="ARBA" id="ARBA00022801"/>
    </source>
</evidence>
<dbReference type="Gene3D" id="3.40.50.10130">
    <property type="match status" value="1"/>
</dbReference>
<dbReference type="PANTHER" id="PTHR10150:SF0">
    <property type="entry name" value="DNA REPAIR ENDONUCLEASE XPF"/>
    <property type="match status" value="1"/>
</dbReference>
<dbReference type="Proteomes" id="UP001159363">
    <property type="component" value="Chromosome 8"/>
</dbReference>
<dbReference type="SUPFAM" id="SSF52980">
    <property type="entry name" value="Restriction endonuclease-like"/>
    <property type="match status" value="1"/>
</dbReference>
<reference evidence="12 13" key="1">
    <citation type="submission" date="2023-02" db="EMBL/GenBank/DDBJ databases">
        <title>LHISI_Scaffold_Assembly.</title>
        <authorList>
            <person name="Stuart O.P."/>
            <person name="Cleave R."/>
            <person name="Magrath M.J.L."/>
            <person name="Mikheyev A.S."/>
        </authorList>
    </citation>
    <scope>NUCLEOTIDE SEQUENCE [LARGE SCALE GENOMIC DNA]</scope>
    <source>
        <strain evidence="12">Daus_M_001</strain>
        <tissue evidence="12">Leg muscle</tissue>
    </source>
</reference>
<comment type="similarity">
    <text evidence="2">Belongs to the XPF family.</text>
</comment>
<evidence type="ECO:0000256" key="9">
    <source>
        <dbReference type="ARBA" id="ARBA00023242"/>
    </source>
</evidence>
<keyword evidence="7" id="KW-0238">DNA-binding</keyword>
<evidence type="ECO:0000256" key="7">
    <source>
        <dbReference type="ARBA" id="ARBA00023125"/>
    </source>
</evidence>
<evidence type="ECO:0000256" key="1">
    <source>
        <dbReference type="ARBA" id="ARBA00004123"/>
    </source>
</evidence>
<evidence type="ECO:0000256" key="3">
    <source>
        <dbReference type="ARBA" id="ARBA00022722"/>
    </source>
</evidence>
<dbReference type="Pfam" id="PF02732">
    <property type="entry name" value="ERCC4"/>
    <property type="match status" value="1"/>
</dbReference>
<keyword evidence="6" id="KW-0378">Hydrolase</keyword>
<gene>
    <name evidence="12" type="ORF">PR048_022896</name>
</gene>
<dbReference type="InterPro" id="IPR006167">
    <property type="entry name" value="XPF"/>
</dbReference>
<dbReference type="InterPro" id="IPR006166">
    <property type="entry name" value="ERCC4_domain"/>
</dbReference>
<evidence type="ECO:0000256" key="2">
    <source>
        <dbReference type="ARBA" id="ARBA00010015"/>
    </source>
</evidence>
<dbReference type="NCBIfam" id="TIGR00596">
    <property type="entry name" value="rad1"/>
    <property type="match status" value="1"/>
</dbReference>
<keyword evidence="9" id="KW-0539">Nucleus</keyword>
<keyword evidence="8" id="KW-0234">DNA repair</keyword>
<feature type="domain" description="ERCC4" evidence="11">
    <location>
        <begin position="641"/>
        <end position="721"/>
    </location>
</feature>
<accession>A0ABQ9GSI7</accession>
<keyword evidence="3" id="KW-0540">Nuclease</keyword>
<evidence type="ECO:0000256" key="4">
    <source>
        <dbReference type="ARBA" id="ARBA00022759"/>
    </source>
</evidence>
<sequence>MLEYENQLFLDILHQDGLVVAAKGLGLESVFLSLLKVYSDPGNLVIVLGTSSKEEEFYLSQLEVDGVKHLPRVITNEYSSSDREIVYLEGGVLFMSSRILVVDLLKEKVPIANITGFMVCRAHSILESCQEAFALRLYRQKNKTGFIKAFSSSAQSFTVGFAQVERVMKTLFVKNLYLWPRFHATVHASLEKLKPHLVELHIDMTTAMLQIQAALLDLMNFTVKEIKRCNPTLDTDELTVENALSKSFHKILQMQLDPMWNQLSSKTKQLVADLRTLSHILVSLTRYDSVTFNSQLSALRAMDYVLKNSGWMLLDAAETLFLVAKQRVLGQPKETAESDLLDVNSEASPKWAALTEVLKEINKAAKSRARTEVAGGVSLDKVLILVEDNRICEQLKQYLTLGANEMLVQLYKRLSRRKIHQAQFRRTAKQSPDKKAESSGNSPTSKNVNTVETEEKQEEEEDDAENGEFQESYMLSQMEVDKDIKMEVVKSEQVELNDTIEENQPPIIVIQTFKKYGDPVALSRSLRELQPRYVVMYDADMTSIRRIEVYQSEHPESQIQVYFLMYVGSVEEQAYLTTLRREKEAFSFLIKEKASMVVEKDQDGLSEDCLNLSRDSSKAGEVVNTRKGGVVDLQAKSQTLIIIVDMREFGSELPSLIHKRGIEIDPLTLQVGDYILTPEICVERKSVSDLIGSLNSGRLYNQALAMTRHYSKPMLLIEFDQNRPFALQGRYYVSNDIASNDITAKLQLLTLHFPKLRIVWSPSPYATAQLFEELKQGRAEPDGATAAAIGADLESDNLAVSDKYNTAIHDFVSKLPGINSKNIRSVLNKGQSLDHLLTLSQERAVGLRVNSLFRGIYQFAFTTHVAMYTFDKNRMATGCFQTATALYQCRWRGTEEPQPLATSSPRET</sequence>
<dbReference type="CDD" id="cd20078">
    <property type="entry name" value="XPF_nuclease_XPF_euk"/>
    <property type="match status" value="1"/>
</dbReference>
<feature type="region of interest" description="Disordered" evidence="10">
    <location>
        <begin position="422"/>
        <end position="472"/>
    </location>
</feature>
<dbReference type="EMBL" id="JARBHB010000009">
    <property type="protein sequence ID" value="KAJ8875006.1"/>
    <property type="molecule type" value="Genomic_DNA"/>
</dbReference>
<dbReference type="SMART" id="SM00891">
    <property type="entry name" value="ERCC4"/>
    <property type="match status" value="1"/>
</dbReference>
<evidence type="ECO:0000256" key="8">
    <source>
        <dbReference type="ARBA" id="ARBA00023204"/>
    </source>
</evidence>
<dbReference type="InterPro" id="IPR010994">
    <property type="entry name" value="RuvA_2-like"/>
</dbReference>
<evidence type="ECO:0000313" key="12">
    <source>
        <dbReference type="EMBL" id="KAJ8875006.1"/>
    </source>
</evidence>
<comment type="caution">
    <text evidence="12">The sequence shown here is derived from an EMBL/GenBank/DDBJ whole genome shotgun (WGS) entry which is preliminary data.</text>
</comment>
<organism evidence="12 13">
    <name type="scientific">Dryococelus australis</name>
    <dbReference type="NCBI Taxonomy" id="614101"/>
    <lineage>
        <taxon>Eukaryota</taxon>
        <taxon>Metazoa</taxon>
        <taxon>Ecdysozoa</taxon>
        <taxon>Arthropoda</taxon>
        <taxon>Hexapoda</taxon>
        <taxon>Insecta</taxon>
        <taxon>Pterygota</taxon>
        <taxon>Neoptera</taxon>
        <taxon>Polyneoptera</taxon>
        <taxon>Phasmatodea</taxon>
        <taxon>Verophasmatodea</taxon>
        <taxon>Anareolatae</taxon>
        <taxon>Phasmatidae</taxon>
        <taxon>Eurycanthinae</taxon>
        <taxon>Dryococelus</taxon>
    </lineage>
</organism>
<keyword evidence="5" id="KW-0227">DNA damage</keyword>
<comment type="subcellular location">
    <subcellularLocation>
        <location evidence="1">Nucleus</location>
    </subcellularLocation>
</comment>
<dbReference type="Gene3D" id="1.10.150.20">
    <property type="entry name" value="5' to 3' exonuclease, C-terminal subdomain"/>
    <property type="match status" value="1"/>
</dbReference>
<protein>
    <recommendedName>
        <fullName evidence="11">ERCC4 domain-containing protein</fullName>
    </recommendedName>
</protein>
<feature type="compositionally biased region" description="Polar residues" evidence="10">
    <location>
        <begin position="438"/>
        <end position="451"/>
    </location>
</feature>
<evidence type="ECO:0000256" key="5">
    <source>
        <dbReference type="ARBA" id="ARBA00022763"/>
    </source>
</evidence>
<feature type="compositionally biased region" description="Acidic residues" evidence="10">
    <location>
        <begin position="455"/>
        <end position="468"/>
    </location>
</feature>
<keyword evidence="4" id="KW-0255">Endonuclease</keyword>
<evidence type="ECO:0000313" key="13">
    <source>
        <dbReference type="Proteomes" id="UP001159363"/>
    </source>
</evidence>
<dbReference type="InterPro" id="IPR011335">
    <property type="entry name" value="Restrct_endonuc-II-like"/>
</dbReference>